<organism evidence="1 2">
    <name type="scientific">Bradyrhizobium huanghuaihaiense</name>
    <dbReference type="NCBI Taxonomy" id="990078"/>
    <lineage>
        <taxon>Bacteria</taxon>
        <taxon>Pseudomonadati</taxon>
        <taxon>Pseudomonadota</taxon>
        <taxon>Alphaproteobacteria</taxon>
        <taxon>Hyphomicrobiales</taxon>
        <taxon>Nitrobacteraceae</taxon>
        <taxon>Bradyrhizobium</taxon>
    </lineage>
</organism>
<dbReference type="Gene3D" id="3.40.50.2020">
    <property type="match status" value="1"/>
</dbReference>
<sequence>MRRVDYDSTHLVKAVKGLELHPNAYTWVPIDGTNTKIVNANKDLAIKWFASWAAAKIVQLGNQPKILIPIPSSKTIIASTEDFRTYKIAQEIAARVPNATTTSVLRFIEARPSSREDGGSRDPNVLYPNMALTGAVPLGQIILVDDVMTSGGHFIAASWKLADLGRAPALAIACGRSLDAAIDDPFAVAPEDIDISR</sequence>
<proteinExistence type="predicted"/>
<evidence type="ECO:0008006" key="3">
    <source>
        <dbReference type="Google" id="ProtNLM"/>
    </source>
</evidence>
<protein>
    <recommendedName>
        <fullName evidence="3">Phosphoribosyl transferase-like protein</fullName>
    </recommendedName>
</protein>
<evidence type="ECO:0000313" key="2">
    <source>
        <dbReference type="Proteomes" id="UP000316291"/>
    </source>
</evidence>
<dbReference type="Proteomes" id="UP000316291">
    <property type="component" value="Unassembled WGS sequence"/>
</dbReference>
<reference evidence="1 2" key="1">
    <citation type="journal article" date="2015" name="Stand. Genomic Sci.">
        <title>Genomic Encyclopedia of Bacterial and Archaeal Type Strains, Phase III: the genomes of soil and plant-associated and newly described type strains.</title>
        <authorList>
            <person name="Whitman W.B."/>
            <person name="Woyke T."/>
            <person name="Klenk H.P."/>
            <person name="Zhou Y."/>
            <person name="Lilburn T.G."/>
            <person name="Beck B.J."/>
            <person name="De Vos P."/>
            <person name="Vandamme P."/>
            <person name="Eisen J.A."/>
            <person name="Garrity G."/>
            <person name="Hugenholtz P."/>
            <person name="Kyrpides N.C."/>
        </authorList>
    </citation>
    <scope>NUCLEOTIDE SEQUENCE [LARGE SCALE GENOMIC DNA]</scope>
    <source>
        <strain evidence="1 2">CGMCC 1.10948</strain>
    </source>
</reference>
<dbReference type="InterPro" id="IPR029057">
    <property type="entry name" value="PRTase-like"/>
</dbReference>
<dbReference type="EMBL" id="VLLA01000044">
    <property type="protein sequence ID" value="TWI58287.1"/>
    <property type="molecule type" value="Genomic_DNA"/>
</dbReference>
<accession>A0A562QNH8</accession>
<name>A0A562QNH8_9BRAD</name>
<dbReference type="AlphaFoldDB" id="A0A562QNH8"/>
<dbReference type="SUPFAM" id="SSF53271">
    <property type="entry name" value="PRTase-like"/>
    <property type="match status" value="1"/>
</dbReference>
<comment type="caution">
    <text evidence="1">The sequence shown here is derived from an EMBL/GenBank/DDBJ whole genome shotgun (WGS) entry which is preliminary data.</text>
</comment>
<keyword evidence="2" id="KW-1185">Reference proteome</keyword>
<evidence type="ECO:0000313" key="1">
    <source>
        <dbReference type="EMBL" id="TWI58287.1"/>
    </source>
</evidence>
<gene>
    <name evidence="1" type="ORF">IQ16_08193</name>
</gene>